<dbReference type="AlphaFoldDB" id="A0AAX6I8V5"/>
<feature type="compositionally biased region" description="Basic residues" evidence="1">
    <location>
        <begin position="190"/>
        <end position="207"/>
    </location>
</feature>
<feature type="compositionally biased region" description="Basic residues" evidence="1">
    <location>
        <begin position="125"/>
        <end position="135"/>
    </location>
</feature>
<protein>
    <submittedName>
        <fullName evidence="2">Uncharacterized protein</fullName>
    </submittedName>
</protein>
<comment type="caution">
    <text evidence="2">The sequence shown here is derived from an EMBL/GenBank/DDBJ whole genome shotgun (WGS) entry which is preliminary data.</text>
</comment>
<proteinExistence type="predicted"/>
<reference evidence="2" key="2">
    <citation type="submission" date="2023-04" db="EMBL/GenBank/DDBJ databases">
        <authorList>
            <person name="Bruccoleri R.E."/>
            <person name="Oakeley E.J."/>
            <person name="Faust A.-M."/>
            <person name="Dessus-Babus S."/>
            <person name="Altorfer M."/>
            <person name="Burckhardt D."/>
            <person name="Oertli M."/>
            <person name="Naumann U."/>
            <person name="Petersen F."/>
            <person name="Wong J."/>
        </authorList>
    </citation>
    <scope>NUCLEOTIDE SEQUENCE</scope>
    <source>
        <strain evidence="2">GSM-AAB239-AS_SAM_17_03QT</strain>
        <tissue evidence="2">Leaf</tissue>
    </source>
</reference>
<evidence type="ECO:0000313" key="3">
    <source>
        <dbReference type="Proteomes" id="UP001140949"/>
    </source>
</evidence>
<name>A0AAX6I8V5_IRIPA</name>
<keyword evidence="3" id="KW-1185">Reference proteome</keyword>
<feature type="compositionally biased region" description="Basic residues" evidence="1">
    <location>
        <begin position="167"/>
        <end position="177"/>
    </location>
</feature>
<gene>
    <name evidence="2" type="ORF">M6B38_272705</name>
</gene>
<feature type="region of interest" description="Disordered" evidence="1">
    <location>
        <begin position="55"/>
        <end position="135"/>
    </location>
</feature>
<reference evidence="2" key="1">
    <citation type="journal article" date="2023" name="GigaByte">
        <title>Genome assembly of the bearded iris, Iris pallida Lam.</title>
        <authorList>
            <person name="Bruccoleri R.E."/>
            <person name="Oakeley E.J."/>
            <person name="Faust A.M.E."/>
            <person name="Altorfer M."/>
            <person name="Dessus-Babus S."/>
            <person name="Burckhardt D."/>
            <person name="Oertli M."/>
            <person name="Naumann U."/>
            <person name="Petersen F."/>
            <person name="Wong J."/>
        </authorList>
    </citation>
    <scope>NUCLEOTIDE SEQUENCE</scope>
    <source>
        <strain evidence="2">GSM-AAB239-AS_SAM_17_03QT</strain>
    </source>
</reference>
<feature type="region of interest" description="Disordered" evidence="1">
    <location>
        <begin position="151"/>
        <end position="207"/>
    </location>
</feature>
<evidence type="ECO:0000313" key="2">
    <source>
        <dbReference type="EMBL" id="KAJ6848865.1"/>
    </source>
</evidence>
<feature type="compositionally biased region" description="Basic and acidic residues" evidence="1">
    <location>
        <begin position="60"/>
        <end position="80"/>
    </location>
</feature>
<accession>A0AAX6I8V5</accession>
<dbReference type="Proteomes" id="UP001140949">
    <property type="component" value="Unassembled WGS sequence"/>
</dbReference>
<feature type="compositionally biased region" description="Basic and acidic residues" evidence="1">
    <location>
        <begin position="151"/>
        <end position="160"/>
    </location>
</feature>
<feature type="compositionally biased region" description="Basic and acidic residues" evidence="1">
    <location>
        <begin position="108"/>
        <end position="124"/>
    </location>
</feature>
<dbReference type="EMBL" id="JANAVB010004399">
    <property type="protein sequence ID" value="KAJ6848865.1"/>
    <property type="molecule type" value="Genomic_DNA"/>
</dbReference>
<evidence type="ECO:0000256" key="1">
    <source>
        <dbReference type="SAM" id="MobiDB-lite"/>
    </source>
</evidence>
<sequence length="207" mass="23429">MVSIQQSADSFVLCCCTCHPLIRLLRAPPQAEAGVSSGPCLLQAAHVLPIPSVCTHRAHPPTEPRRAERPLPNPHRGDLRARRRDLRAPGRAILPTSTIPGGVPSRGPSRDLLRHRRPPGENRPRSGRHRRGRRRVQHLLAGSVPLRDDRRAVWAPERHPQLQPLRHGLRRQPRRGRPREEPAPCAPGLHRPHGRRRNHHSLLLQRH</sequence>
<organism evidence="2 3">
    <name type="scientific">Iris pallida</name>
    <name type="common">Sweet iris</name>
    <dbReference type="NCBI Taxonomy" id="29817"/>
    <lineage>
        <taxon>Eukaryota</taxon>
        <taxon>Viridiplantae</taxon>
        <taxon>Streptophyta</taxon>
        <taxon>Embryophyta</taxon>
        <taxon>Tracheophyta</taxon>
        <taxon>Spermatophyta</taxon>
        <taxon>Magnoliopsida</taxon>
        <taxon>Liliopsida</taxon>
        <taxon>Asparagales</taxon>
        <taxon>Iridaceae</taxon>
        <taxon>Iridoideae</taxon>
        <taxon>Irideae</taxon>
        <taxon>Iris</taxon>
    </lineage>
</organism>